<dbReference type="Proteomes" id="UP000592294">
    <property type="component" value="Unassembled WGS sequence"/>
</dbReference>
<feature type="domain" description="HTH marR-type" evidence="4">
    <location>
        <begin position="9"/>
        <end position="142"/>
    </location>
</feature>
<dbReference type="SUPFAM" id="SSF46785">
    <property type="entry name" value="Winged helix' DNA-binding domain"/>
    <property type="match status" value="1"/>
</dbReference>
<protein>
    <submittedName>
        <fullName evidence="5">MarR family transcriptional regulator</fullName>
    </submittedName>
</protein>
<keyword evidence="1" id="KW-0805">Transcription regulation</keyword>
<dbReference type="SMART" id="SM00347">
    <property type="entry name" value="HTH_MARR"/>
    <property type="match status" value="1"/>
</dbReference>
<keyword evidence="2" id="KW-0238">DNA-binding</keyword>
<evidence type="ECO:0000256" key="3">
    <source>
        <dbReference type="ARBA" id="ARBA00023163"/>
    </source>
</evidence>
<organism evidence="5 6">
    <name type="scientific">Allochromatium humboldtianum</name>
    <dbReference type="NCBI Taxonomy" id="504901"/>
    <lineage>
        <taxon>Bacteria</taxon>
        <taxon>Pseudomonadati</taxon>
        <taxon>Pseudomonadota</taxon>
        <taxon>Gammaproteobacteria</taxon>
        <taxon>Chromatiales</taxon>
        <taxon>Chromatiaceae</taxon>
        <taxon>Allochromatium</taxon>
    </lineage>
</organism>
<evidence type="ECO:0000313" key="6">
    <source>
        <dbReference type="Proteomes" id="UP000592294"/>
    </source>
</evidence>
<dbReference type="PROSITE" id="PS50995">
    <property type="entry name" value="HTH_MARR_2"/>
    <property type="match status" value="1"/>
</dbReference>
<evidence type="ECO:0000259" key="4">
    <source>
        <dbReference type="PROSITE" id="PS50995"/>
    </source>
</evidence>
<keyword evidence="3" id="KW-0804">Transcription</keyword>
<name>A0A850R0M4_9GAMM</name>
<gene>
    <name evidence="5" type="ORF">HW932_02505</name>
</gene>
<keyword evidence="6" id="KW-1185">Reference proteome</keyword>
<dbReference type="InterPro" id="IPR036390">
    <property type="entry name" value="WH_DNA-bd_sf"/>
</dbReference>
<dbReference type="Pfam" id="PF12802">
    <property type="entry name" value="MarR_2"/>
    <property type="match status" value="1"/>
</dbReference>
<evidence type="ECO:0000313" key="5">
    <source>
        <dbReference type="EMBL" id="NVZ08129.1"/>
    </source>
</evidence>
<dbReference type="GO" id="GO:0006950">
    <property type="term" value="P:response to stress"/>
    <property type="evidence" value="ECO:0007669"/>
    <property type="project" value="TreeGrafter"/>
</dbReference>
<reference evidence="5 6" key="1">
    <citation type="submission" date="2020-06" db="EMBL/GenBank/DDBJ databases">
        <title>Whole-genome sequence of Allochromatium humboldtianum DSM 21881, type strain.</title>
        <authorList>
            <person name="Kyndt J.A."/>
            <person name="Meyer T.E."/>
        </authorList>
    </citation>
    <scope>NUCLEOTIDE SEQUENCE [LARGE SCALE GENOMIC DNA]</scope>
    <source>
        <strain evidence="5 6">DSM 21881</strain>
    </source>
</reference>
<evidence type="ECO:0000256" key="2">
    <source>
        <dbReference type="ARBA" id="ARBA00023125"/>
    </source>
</evidence>
<accession>A0A850R0M4</accession>
<dbReference type="GO" id="GO:0003677">
    <property type="term" value="F:DNA binding"/>
    <property type="evidence" value="ECO:0007669"/>
    <property type="project" value="UniProtKB-KW"/>
</dbReference>
<dbReference type="InterPro" id="IPR000835">
    <property type="entry name" value="HTH_MarR-typ"/>
</dbReference>
<dbReference type="InterPro" id="IPR039422">
    <property type="entry name" value="MarR/SlyA-like"/>
</dbReference>
<dbReference type="EMBL" id="JABZEO010000002">
    <property type="protein sequence ID" value="NVZ08129.1"/>
    <property type="molecule type" value="Genomic_DNA"/>
</dbReference>
<dbReference type="PANTHER" id="PTHR33164:SF64">
    <property type="entry name" value="TRANSCRIPTIONAL REGULATOR SLYA"/>
    <property type="match status" value="1"/>
</dbReference>
<dbReference type="PANTHER" id="PTHR33164">
    <property type="entry name" value="TRANSCRIPTIONAL REGULATOR, MARR FAMILY"/>
    <property type="match status" value="1"/>
</dbReference>
<dbReference type="InterPro" id="IPR036388">
    <property type="entry name" value="WH-like_DNA-bd_sf"/>
</dbReference>
<dbReference type="AlphaFoldDB" id="A0A850R0M4"/>
<dbReference type="Gene3D" id="1.10.10.10">
    <property type="entry name" value="Winged helix-like DNA-binding domain superfamily/Winged helix DNA-binding domain"/>
    <property type="match status" value="1"/>
</dbReference>
<dbReference type="RefSeq" id="WP_176974933.1">
    <property type="nucleotide sequence ID" value="NZ_JABZEO010000002.1"/>
</dbReference>
<dbReference type="GO" id="GO:0003700">
    <property type="term" value="F:DNA-binding transcription factor activity"/>
    <property type="evidence" value="ECO:0007669"/>
    <property type="project" value="InterPro"/>
</dbReference>
<proteinExistence type="predicted"/>
<evidence type="ECO:0000256" key="1">
    <source>
        <dbReference type="ARBA" id="ARBA00023015"/>
    </source>
</evidence>
<comment type="caution">
    <text evidence="5">The sequence shown here is derived from an EMBL/GenBank/DDBJ whole genome shotgun (WGS) entry which is preliminary data.</text>
</comment>
<sequence length="153" mass="16630">MNHSRQIQERTLTARLLRVARLYRKAADRALAAYGLSEAQAVPVLHIARCGGGVRQHHLAEEIGIQGPSLVRLLDQLCAQGLVERRDDQQDRRAKTLHLTATGEALAARVETVLQTWRGQLLAPLSDEALNGVLSGLGALESGLEALDKETAN</sequence>
<dbReference type="PRINTS" id="PR00598">
    <property type="entry name" value="HTHMARR"/>
</dbReference>